<dbReference type="PANTHER" id="PTHR33545:SF5">
    <property type="entry name" value="UPF0750 MEMBRANE PROTEIN YITT"/>
    <property type="match status" value="1"/>
</dbReference>
<feature type="transmembrane region" description="Helical" evidence="6">
    <location>
        <begin position="105"/>
        <end position="125"/>
    </location>
</feature>
<comment type="subcellular location">
    <subcellularLocation>
        <location evidence="1">Cell membrane</location>
        <topology evidence="1">Multi-pass membrane protein</topology>
    </subcellularLocation>
</comment>
<dbReference type="Gene3D" id="3.30.70.120">
    <property type="match status" value="1"/>
</dbReference>
<reference evidence="8 9" key="1">
    <citation type="submission" date="2020-10" db="EMBL/GenBank/DDBJ databases">
        <title>ChiBAC.</title>
        <authorList>
            <person name="Zenner C."/>
            <person name="Hitch T.C.A."/>
            <person name="Clavel T."/>
        </authorList>
    </citation>
    <scope>NUCLEOTIDE SEQUENCE [LARGE SCALE GENOMIC DNA]</scope>
    <source>
        <strain evidence="8 9">DSM 107456</strain>
    </source>
</reference>
<dbReference type="InterPro" id="IPR051461">
    <property type="entry name" value="UPF0750_membrane"/>
</dbReference>
<dbReference type="Pfam" id="PF10035">
    <property type="entry name" value="DUF2179"/>
    <property type="match status" value="1"/>
</dbReference>
<keyword evidence="4 6" id="KW-1133">Transmembrane helix</keyword>
<dbReference type="InterPro" id="IPR003740">
    <property type="entry name" value="YitT"/>
</dbReference>
<evidence type="ECO:0000256" key="2">
    <source>
        <dbReference type="ARBA" id="ARBA00022475"/>
    </source>
</evidence>
<organism evidence="8 9">
    <name type="scientific">Pseudoflavonifractor gallinarum</name>
    <dbReference type="NCBI Taxonomy" id="2779352"/>
    <lineage>
        <taxon>Bacteria</taxon>
        <taxon>Bacillati</taxon>
        <taxon>Bacillota</taxon>
        <taxon>Clostridia</taxon>
        <taxon>Eubacteriales</taxon>
        <taxon>Oscillospiraceae</taxon>
        <taxon>Pseudoflavonifractor</taxon>
    </lineage>
</organism>
<dbReference type="Pfam" id="PF02588">
    <property type="entry name" value="YitT_membrane"/>
    <property type="match status" value="1"/>
</dbReference>
<protein>
    <submittedName>
        <fullName evidence="8">YitT family protein</fullName>
    </submittedName>
</protein>
<keyword evidence="5 6" id="KW-0472">Membrane</keyword>
<evidence type="ECO:0000256" key="4">
    <source>
        <dbReference type="ARBA" id="ARBA00022989"/>
    </source>
</evidence>
<keyword evidence="2" id="KW-1003">Cell membrane</keyword>
<sequence length="291" mass="31563">MKRNLGLDLLLVVLGNALYAFGVAAFLLPGGLITGGTTGIALFVRHCFPISISAFVLGFNVVMLLLGLAVLGRKFAATTVLSSLLYPVLLELWERVLPAQAITQDVILCTAFGGMCIGAGLGIVIRTGASTGGMDIPPLVLNRLFHLPVAPMLYGFDMVILLLQALFSDWEQILYGILLVFIYTAVLNKVLVLGQQKVEVKVVSEKVEEIRRAVLSQVDRGGTLLQSRTGYMLRETEMLLSVVSPMELGKVERLIHDIDPEAFLIVSRVSEVSGRGFTRAKRYLASAETGK</sequence>
<gene>
    <name evidence="8" type="ORF">INF37_13390</name>
</gene>
<evidence type="ECO:0000256" key="6">
    <source>
        <dbReference type="SAM" id="Phobius"/>
    </source>
</evidence>
<keyword evidence="3 6" id="KW-0812">Transmembrane</keyword>
<dbReference type="Proteomes" id="UP000806211">
    <property type="component" value="Unassembled WGS sequence"/>
</dbReference>
<comment type="caution">
    <text evidence="8">The sequence shown here is derived from an EMBL/GenBank/DDBJ whole genome shotgun (WGS) entry which is preliminary data.</text>
</comment>
<dbReference type="PANTHER" id="PTHR33545">
    <property type="entry name" value="UPF0750 MEMBRANE PROTEIN YITT-RELATED"/>
    <property type="match status" value="1"/>
</dbReference>
<feature type="transmembrane region" description="Helical" evidence="6">
    <location>
        <begin position="48"/>
        <end position="68"/>
    </location>
</feature>
<feature type="transmembrane region" description="Helical" evidence="6">
    <location>
        <begin position="173"/>
        <end position="192"/>
    </location>
</feature>
<keyword evidence="9" id="KW-1185">Reference proteome</keyword>
<feature type="domain" description="DUF2179" evidence="7">
    <location>
        <begin position="220"/>
        <end position="274"/>
    </location>
</feature>
<dbReference type="InterPro" id="IPR019264">
    <property type="entry name" value="DUF2179"/>
</dbReference>
<dbReference type="PIRSF" id="PIRSF006483">
    <property type="entry name" value="Membrane_protein_YitT"/>
    <property type="match status" value="1"/>
</dbReference>
<feature type="transmembrane region" description="Helical" evidence="6">
    <location>
        <begin position="145"/>
        <end position="167"/>
    </location>
</feature>
<dbReference type="CDD" id="cd16380">
    <property type="entry name" value="YitT_C"/>
    <property type="match status" value="1"/>
</dbReference>
<evidence type="ECO:0000256" key="1">
    <source>
        <dbReference type="ARBA" id="ARBA00004651"/>
    </source>
</evidence>
<evidence type="ECO:0000313" key="8">
    <source>
        <dbReference type="EMBL" id="MBE5056981.1"/>
    </source>
</evidence>
<evidence type="ECO:0000256" key="5">
    <source>
        <dbReference type="ARBA" id="ARBA00023136"/>
    </source>
</evidence>
<dbReference type="InterPro" id="IPR015867">
    <property type="entry name" value="N-reg_PII/ATP_PRibTrfase_C"/>
</dbReference>
<proteinExistence type="predicted"/>
<evidence type="ECO:0000259" key="7">
    <source>
        <dbReference type="Pfam" id="PF10035"/>
    </source>
</evidence>
<dbReference type="EMBL" id="JADCKF010000013">
    <property type="protein sequence ID" value="MBE5056981.1"/>
    <property type="molecule type" value="Genomic_DNA"/>
</dbReference>
<evidence type="ECO:0000256" key="3">
    <source>
        <dbReference type="ARBA" id="ARBA00022692"/>
    </source>
</evidence>
<accession>A0ABR9RE98</accession>
<evidence type="ECO:0000313" key="9">
    <source>
        <dbReference type="Proteomes" id="UP000806211"/>
    </source>
</evidence>
<dbReference type="RefSeq" id="WP_101691052.1">
    <property type="nucleotide sequence ID" value="NZ_AP031438.1"/>
</dbReference>
<feature type="transmembrane region" description="Helical" evidence="6">
    <location>
        <begin position="7"/>
        <end position="28"/>
    </location>
</feature>
<name>A0ABR9RE98_9FIRM</name>